<evidence type="ECO:0000256" key="3">
    <source>
        <dbReference type="ARBA" id="ARBA00022694"/>
    </source>
</evidence>
<evidence type="ECO:0000256" key="6">
    <source>
        <dbReference type="ARBA" id="ARBA00022833"/>
    </source>
</evidence>
<dbReference type="CDD" id="cd01285">
    <property type="entry name" value="nucleoside_deaminase"/>
    <property type="match status" value="1"/>
</dbReference>
<protein>
    <recommendedName>
        <fullName evidence="8">tRNA-specific adenosine deaminase</fullName>
        <ecNumber evidence="8">3.5.4.33</ecNumber>
    </recommendedName>
</protein>
<evidence type="ECO:0000313" key="10">
    <source>
        <dbReference type="EMBL" id="OBS10916.1"/>
    </source>
</evidence>
<accession>A0A1A6C8N4</accession>
<organism evidence="10 11">
    <name type="scientific">Acidihalobacter prosperus</name>
    <dbReference type="NCBI Taxonomy" id="160660"/>
    <lineage>
        <taxon>Bacteria</taxon>
        <taxon>Pseudomonadati</taxon>
        <taxon>Pseudomonadota</taxon>
        <taxon>Gammaproteobacteria</taxon>
        <taxon>Chromatiales</taxon>
        <taxon>Ectothiorhodospiraceae</taxon>
        <taxon>Acidihalobacter</taxon>
    </lineage>
</organism>
<dbReference type="InterPro" id="IPR028883">
    <property type="entry name" value="tRNA_aden_deaminase"/>
</dbReference>
<reference evidence="10 11" key="1">
    <citation type="journal article" date="2014" name="Genome Announc.">
        <title>Draft Genome Sequence of the Iron-Oxidizing, Acidophilic, and Halotolerant 'Thiobacillus prosperus' Type Strain DSM 5130.</title>
        <authorList>
            <person name="Ossandon F.J."/>
            <person name="Cardenas J.P."/>
            <person name="Corbett M."/>
            <person name="Quatrini R."/>
            <person name="Holmes D.S."/>
            <person name="Watkin E."/>
        </authorList>
    </citation>
    <scope>NUCLEOTIDE SEQUENCE [LARGE SCALE GENOMIC DNA]</scope>
    <source>
        <strain evidence="10 11">DSM 5130</strain>
    </source>
</reference>
<dbReference type="GO" id="GO:0052717">
    <property type="term" value="F:tRNA-specific adenosine-34 deaminase activity"/>
    <property type="evidence" value="ECO:0007669"/>
    <property type="project" value="UniProtKB-UniRule"/>
</dbReference>
<dbReference type="Gene3D" id="3.40.140.10">
    <property type="entry name" value="Cytidine Deaminase, domain 2"/>
    <property type="match status" value="1"/>
</dbReference>
<dbReference type="PROSITE" id="PS51747">
    <property type="entry name" value="CYT_DCMP_DEAMINASES_2"/>
    <property type="match status" value="1"/>
</dbReference>
<dbReference type="GO" id="GO:0008270">
    <property type="term" value="F:zinc ion binding"/>
    <property type="evidence" value="ECO:0007669"/>
    <property type="project" value="UniProtKB-UniRule"/>
</dbReference>
<dbReference type="EC" id="3.5.4.33" evidence="8"/>
<evidence type="ECO:0000256" key="8">
    <source>
        <dbReference type="HAMAP-Rule" id="MF_00972"/>
    </source>
</evidence>
<evidence type="ECO:0000256" key="1">
    <source>
        <dbReference type="ARBA" id="ARBA00010669"/>
    </source>
</evidence>
<feature type="active site" description="Proton donor" evidence="8">
    <location>
        <position position="64"/>
    </location>
</feature>
<dbReference type="InterPro" id="IPR016192">
    <property type="entry name" value="APOBEC/CMP_deaminase_Zn-bd"/>
</dbReference>
<keyword evidence="11" id="KW-1185">Reference proteome</keyword>
<feature type="domain" description="CMP/dCMP-type deaminase" evidence="9">
    <location>
        <begin position="11"/>
        <end position="123"/>
    </location>
</feature>
<sequence length="159" mass="17056">MGIAPQGTPPEADREWMRRALSLADRAAADGEVPVGALVVREGGVLGQGWNRPVASNDPTAHAEILALREAAETIGNYRLAGCTLYVTLEPCPMCAGAMLHSRLDRVVFAAYDPRTGAAGSVFDILQSPHNLHRVQVRGGVLGEIAGERLRTFFRARRG</sequence>
<dbReference type="GO" id="GO:0002100">
    <property type="term" value="P:tRNA wobble adenosine to inosine editing"/>
    <property type="evidence" value="ECO:0007669"/>
    <property type="project" value="UniProtKB-UniRule"/>
</dbReference>
<dbReference type="PANTHER" id="PTHR11079">
    <property type="entry name" value="CYTOSINE DEAMINASE FAMILY MEMBER"/>
    <property type="match status" value="1"/>
</dbReference>
<dbReference type="InterPro" id="IPR002125">
    <property type="entry name" value="CMP_dCMP_dom"/>
</dbReference>
<dbReference type="Pfam" id="PF00383">
    <property type="entry name" value="dCMP_cyt_deam_1"/>
    <property type="match status" value="1"/>
</dbReference>
<dbReference type="Proteomes" id="UP000029273">
    <property type="component" value="Unassembled WGS sequence"/>
</dbReference>
<comment type="function">
    <text evidence="8">Catalyzes the deamination of adenosine to inosine at the wobble position 34 of tRNA(Arg2).</text>
</comment>
<keyword evidence="3 8" id="KW-0819">tRNA processing</keyword>
<dbReference type="FunFam" id="3.40.140.10:FF:000005">
    <property type="entry name" value="tRNA-specific adenosine deaminase"/>
    <property type="match status" value="1"/>
</dbReference>
<comment type="similarity">
    <text evidence="1">Belongs to the cytidine and deoxycytidylate deaminase family. ADAT2 subfamily.</text>
</comment>
<proteinExistence type="inferred from homology"/>
<evidence type="ECO:0000256" key="2">
    <source>
        <dbReference type="ARBA" id="ARBA00011738"/>
    </source>
</evidence>
<evidence type="ECO:0000256" key="4">
    <source>
        <dbReference type="ARBA" id="ARBA00022723"/>
    </source>
</evidence>
<dbReference type="PANTHER" id="PTHR11079:SF202">
    <property type="entry name" value="TRNA-SPECIFIC ADENOSINE DEAMINASE"/>
    <property type="match status" value="1"/>
</dbReference>
<dbReference type="AlphaFoldDB" id="A0A1A6C8N4"/>
<evidence type="ECO:0000256" key="5">
    <source>
        <dbReference type="ARBA" id="ARBA00022801"/>
    </source>
</evidence>
<dbReference type="HAMAP" id="MF_00972">
    <property type="entry name" value="tRNA_aden_deaminase"/>
    <property type="match status" value="1"/>
</dbReference>
<comment type="subunit">
    <text evidence="2 8">Homodimer.</text>
</comment>
<dbReference type="InterPro" id="IPR016193">
    <property type="entry name" value="Cytidine_deaminase-like"/>
</dbReference>
<name>A0A1A6C8N4_9GAMM</name>
<dbReference type="NCBIfam" id="NF008113">
    <property type="entry name" value="PRK10860.1"/>
    <property type="match status" value="1"/>
</dbReference>
<comment type="cofactor">
    <cofactor evidence="8">
        <name>Zn(2+)</name>
        <dbReference type="ChEBI" id="CHEBI:29105"/>
    </cofactor>
    <text evidence="8">Binds 1 zinc ion per subunit.</text>
</comment>
<keyword evidence="5 8" id="KW-0378">Hydrolase</keyword>
<evidence type="ECO:0000256" key="7">
    <source>
        <dbReference type="ARBA" id="ARBA00048045"/>
    </source>
</evidence>
<evidence type="ECO:0000313" key="11">
    <source>
        <dbReference type="Proteomes" id="UP000029273"/>
    </source>
</evidence>
<dbReference type="PROSITE" id="PS00903">
    <property type="entry name" value="CYT_DCMP_DEAMINASES_1"/>
    <property type="match status" value="1"/>
</dbReference>
<keyword evidence="6 8" id="KW-0862">Zinc</keyword>
<dbReference type="EMBL" id="JQSG02000001">
    <property type="protein sequence ID" value="OBS10916.1"/>
    <property type="molecule type" value="Genomic_DNA"/>
</dbReference>
<evidence type="ECO:0000259" key="9">
    <source>
        <dbReference type="PROSITE" id="PS51747"/>
    </source>
</evidence>
<keyword evidence="4 8" id="KW-0479">Metal-binding</keyword>
<comment type="catalytic activity">
    <reaction evidence="7 8">
        <text>adenosine(34) in tRNA + H2O + H(+) = inosine(34) in tRNA + NH4(+)</text>
        <dbReference type="Rhea" id="RHEA:43168"/>
        <dbReference type="Rhea" id="RHEA-COMP:10373"/>
        <dbReference type="Rhea" id="RHEA-COMP:10374"/>
        <dbReference type="ChEBI" id="CHEBI:15377"/>
        <dbReference type="ChEBI" id="CHEBI:15378"/>
        <dbReference type="ChEBI" id="CHEBI:28938"/>
        <dbReference type="ChEBI" id="CHEBI:74411"/>
        <dbReference type="ChEBI" id="CHEBI:82852"/>
        <dbReference type="EC" id="3.5.4.33"/>
    </reaction>
</comment>
<feature type="binding site" evidence="8">
    <location>
        <position position="62"/>
    </location>
    <ligand>
        <name>Zn(2+)</name>
        <dbReference type="ChEBI" id="CHEBI:29105"/>
        <note>catalytic</note>
    </ligand>
</feature>
<dbReference type="SUPFAM" id="SSF53927">
    <property type="entry name" value="Cytidine deaminase-like"/>
    <property type="match status" value="1"/>
</dbReference>
<comment type="caution">
    <text evidence="10">The sequence shown here is derived from an EMBL/GenBank/DDBJ whole genome shotgun (WGS) entry which is preliminary data.</text>
</comment>
<feature type="binding site" evidence="8">
    <location>
        <position position="92"/>
    </location>
    <ligand>
        <name>Zn(2+)</name>
        <dbReference type="ChEBI" id="CHEBI:29105"/>
        <note>catalytic</note>
    </ligand>
</feature>
<gene>
    <name evidence="8" type="primary">tadA</name>
    <name evidence="10" type="ORF">Thpro_020632</name>
</gene>
<feature type="binding site" evidence="8">
    <location>
        <position position="95"/>
    </location>
    <ligand>
        <name>Zn(2+)</name>
        <dbReference type="ChEBI" id="CHEBI:29105"/>
        <note>catalytic</note>
    </ligand>
</feature>